<keyword evidence="5" id="KW-1185">Reference proteome</keyword>
<dbReference type="GO" id="GO:0003677">
    <property type="term" value="F:DNA binding"/>
    <property type="evidence" value="ECO:0007669"/>
    <property type="project" value="InterPro"/>
</dbReference>
<dbReference type="KEGG" id="bse:Bsel_0969"/>
<evidence type="ECO:0000313" key="5">
    <source>
        <dbReference type="Proteomes" id="UP000000271"/>
    </source>
</evidence>
<dbReference type="EMBL" id="CP001791">
    <property type="protein sequence ID" value="ADH98491.1"/>
    <property type="molecule type" value="Genomic_DNA"/>
</dbReference>
<dbReference type="InterPro" id="IPR000792">
    <property type="entry name" value="Tscrpt_reg_LuxR_C"/>
</dbReference>
<evidence type="ECO:0000259" key="3">
    <source>
        <dbReference type="SMART" id="SM00421"/>
    </source>
</evidence>
<dbReference type="RefSeq" id="WP_013171916.1">
    <property type="nucleotide sequence ID" value="NC_014219.1"/>
</dbReference>
<sequence>MLTHEEAVMITLNQHAKSLNSIKPVMHIAPASEQDIDAKTLFIHLTEDTELDHVNRLIQRFVHHQRVICVLETGTYRDIPGLIHLPIHGITTFKHLQSDYDTINEAVDQGYFYMDFEFHAHVIRAMDRLKQPAESISSFILHPHNPIYELNQTEKYVLEGLANGQSPKTIAEEKGCSLSTIYLASMNIVRHFDAIDRTDAVVKAIRQNYLCPEHVVPPA</sequence>
<dbReference type="InterPro" id="IPR036388">
    <property type="entry name" value="WH-like_DNA-bd_sf"/>
</dbReference>
<dbReference type="HOGENOM" id="CLU_1259344_0_0_9"/>
<dbReference type="Gene3D" id="1.10.10.10">
    <property type="entry name" value="Winged helix-like DNA-binding domain superfamily/Winged helix DNA-binding domain"/>
    <property type="match status" value="1"/>
</dbReference>
<accession>D6Y0A0</accession>
<proteinExistence type="predicted"/>
<dbReference type="Proteomes" id="UP000000271">
    <property type="component" value="Chromosome"/>
</dbReference>
<gene>
    <name evidence="4" type="ordered locus">Bsel_0969</name>
</gene>
<dbReference type="Pfam" id="PF00196">
    <property type="entry name" value="GerE"/>
    <property type="match status" value="1"/>
</dbReference>
<name>D6Y0A0_BACIE</name>
<feature type="domain" description="HTH luxR-type" evidence="3">
    <location>
        <begin position="147"/>
        <end position="204"/>
    </location>
</feature>
<evidence type="ECO:0000256" key="2">
    <source>
        <dbReference type="ARBA" id="ARBA00023163"/>
    </source>
</evidence>
<reference evidence="4" key="1">
    <citation type="submission" date="2009-10" db="EMBL/GenBank/DDBJ databases">
        <title>Complete sequence of Bacillus selenitireducens MLS10.</title>
        <authorList>
            <consortium name="US DOE Joint Genome Institute"/>
            <person name="Lucas S."/>
            <person name="Copeland A."/>
            <person name="Lapidus A."/>
            <person name="Glavina del Rio T."/>
            <person name="Dalin E."/>
            <person name="Tice H."/>
            <person name="Bruce D."/>
            <person name="Goodwin L."/>
            <person name="Pitluck S."/>
            <person name="Sims D."/>
            <person name="Brettin T."/>
            <person name="Detter J.C."/>
            <person name="Han C."/>
            <person name="Larimer F."/>
            <person name="Land M."/>
            <person name="Hauser L."/>
            <person name="Kyrpides N."/>
            <person name="Ovchinnikova G."/>
            <person name="Stolz J."/>
        </authorList>
    </citation>
    <scope>NUCLEOTIDE SEQUENCE [LARGE SCALE GENOMIC DNA]</scope>
    <source>
        <strain evidence="4">MLS10</strain>
    </source>
</reference>
<keyword evidence="2" id="KW-0804">Transcription</keyword>
<keyword evidence="1" id="KW-0805">Transcription regulation</keyword>
<dbReference type="SUPFAM" id="SSF46894">
    <property type="entry name" value="C-terminal effector domain of the bipartite response regulators"/>
    <property type="match status" value="1"/>
</dbReference>
<protein>
    <submittedName>
        <fullName evidence="4">Transcriptional regulator, LuxR family</fullName>
    </submittedName>
</protein>
<organism evidence="4 5">
    <name type="scientific">Bacillus selenitireducens (strain ATCC 700615 / DSM 15326 / MLS10)</name>
    <dbReference type="NCBI Taxonomy" id="439292"/>
    <lineage>
        <taxon>Bacteria</taxon>
        <taxon>Bacillati</taxon>
        <taxon>Bacillota</taxon>
        <taxon>Bacilli</taxon>
        <taxon>Bacillales</taxon>
        <taxon>Bacillaceae</taxon>
        <taxon>Salisediminibacterium</taxon>
    </lineage>
</organism>
<dbReference type="GO" id="GO:0006355">
    <property type="term" value="P:regulation of DNA-templated transcription"/>
    <property type="evidence" value="ECO:0007669"/>
    <property type="project" value="InterPro"/>
</dbReference>
<dbReference type="AlphaFoldDB" id="D6Y0A0"/>
<dbReference type="SMART" id="SM00421">
    <property type="entry name" value="HTH_LUXR"/>
    <property type="match status" value="1"/>
</dbReference>
<evidence type="ECO:0000256" key="1">
    <source>
        <dbReference type="ARBA" id="ARBA00023015"/>
    </source>
</evidence>
<dbReference type="InterPro" id="IPR016032">
    <property type="entry name" value="Sig_transdc_resp-reg_C-effctor"/>
</dbReference>
<evidence type="ECO:0000313" key="4">
    <source>
        <dbReference type="EMBL" id="ADH98491.1"/>
    </source>
</evidence>
<dbReference type="STRING" id="439292.Bsel_0969"/>